<proteinExistence type="predicted"/>
<evidence type="ECO:0000256" key="1">
    <source>
        <dbReference type="SAM" id="MobiDB-lite"/>
    </source>
</evidence>
<protein>
    <recommendedName>
        <fullName evidence="4">B3 domain-containing protein</fullName>
    </recommendedName>
</protein>
<comment type="caution">
    <text evidence="2">The sequence shown here is derived from an EMBL/GenBank/DDBJ whole genome shotgun (WGS) entry which is preliminary data.</text>
</comment>
<feature type="region of interest" description="Disordered" evidence="1">
    <location>
        <begin position="21"/>
        <end position="51"/>
    </location>
</feature>
<gene>
    <name evidence="2" type="ORF">KIW84_030883</name>
</gene>
<name>A0A9D5AZW8_PEA</name>
<organism evidence="2 3">
    <name type="scientific">Pisum sativum</name>
    <name type="common">Garden pea</name>
    <name type="synonym">Lathyrus oleraceus</name>
    <dbReference type="NCBI Taxonomy" id="3888"/>
    <lineage>
        <taxon>Eukaryota</taxon>
        <taxon>Viridiplantae</taxon>
        <taxon>Streptophyta</taxon>
        <taxon>Embryophyta</taxon>
        <taxon>Tracheophyta</taxon>
        <taxon>Spermatophyta</taxon>
        <taxon>Magnoliopsida</taxon>
        <taxon>eudicotyledons</taxon>
        <taxon>Gunneridae</taxon>
        <taxon>Pentapetalae</taxon>
        <taxon>rosids</taxon>
        <taxon>fabids</taxon>
        <taxon>Fabales</taxon>
        <taxon>Fabaceae</taxon>
        <taxon>Papilionoideae</taxon>
        <taxon>50 kb inversion clade</taxon>
        <taxon>NPAAA clade</taxon>
        <taxon>Hologalegina</taxon>
        <taxon>IRL clade</taxon>
        <taxon>Fabeae</taxon>
        <taxon>Lathyrus</taxon>
    </lineage>
</organism>
<evidence type="ECO:0008006" key="4">
    <source>
        <dbReference type="Google" id="ProtNLM"/>
    </source>
</evidence>
<accession>A0A9D5AZW8</accession>
<evidence type="ECO:0000313" key="2">
    <source>
        <dbReference type="EMBL" id="KAI5424865.1"/>
    </source>
</evidence>
<dbReference type="AlphaFoldDB" id="A0A9D5AZW8"/>
<keyword evidence="3" id="KW-1185">Reference proteome</keyword>
<dbReference type="EMBL" id="JAMSHJ010000003">
    <property type="protein sequence ID" value="KAI5424865.1"/>
    <property type="molecule type" value="Genomic_DNA"/>
</dbReference>
<dbReference type="Proteomes" id="UP001058974">
    <property type="component" value="Chromosome 3"/>
</dbReference>
<feature type="compositionally biased region" description="Polar residues" evidence="1">
    <location>
        <begin position="32"/>
        <end position="51"/>
    </location>
</feature>
<dbReference type="Gramene" id="Psat03G0088300-T1">
    <property type="protein sequence ID" value="KAI5424865.1"/>
    <property type="gene ID" value="KIW84_030883"/>
</dbReference>
<evidence type="ECO:0000313" key="3">
    <source>
        <dbReference type="Proteomes" id="UP001058974"/>
    </source>
</evidence>
<feature type="region of interest" description="Disordered" evidence="1">
    <location>
        <begin position="72"/>
        <end position="91"/>
    </location>
</feature>
<reference evidence="2 3" key="1">
    <citation type="journal article" date="2022" name="Nat. Genet.">
        <title>Improved pea reference genome and pan-genome highlight genomic features and evolutionary characteristics.</title>
        <authorList>
            <person name="Yang T."/>
            <person name="Liu R."/>
            <person name="Luo Y."/>
            <person name="Hu S."/>
            <person name="Wang D."/>
            <person name="Wang C."/>
            <person name="Pandey M.K."/>
            <person name="Ge S."/>
            <person name="Xu Q."/>
            <person name="Li N."/>
            <person name="Li G."/>
            <person name="Huang Y."/>
            <person name="Saxena R.K."/>
            <person name="Ji Y."/>
            <person name="Li M."/>
            <person name="Yan X."/>
            <person name="He Y."/>
            <person name="Liu Y."/>
            <person name="Wang X."/>
            <person name="Xiang C."/>
            <person name="Varshney R.K."/>
            <person name="Ding H."/>
            <person name="Gao S."/>
            <person name="Zong X."/>
        </authorList>
    </citation>
    <scope>NUCLEOTIDE SEQUENCE [LARGE SCALE GENOMIC DNA]</scope>
    <source>
        <strain evidence="2 3">cv. Zhongwan 6</strain>
    </source>
</reference>
<sequence length="168" mass="19307">MHPEAKGKVVMGSSKKVFQISRKNDTAKVANQVENPDSTKSSSWDESYGTDVSSCEIQEMIRIRERVIDALDSPNMDIRTNSSDDDEDPENEEEYVTKNLLWNQKAIEMIDCDNGDMYYREFHSAKRKDKVVKLEKYIGKGWYEYAKKKKLCRGDGVAFMICSPPDCL</sequence>